<accession>A0ABS4BXW4</accession>
<dbReference type="Proteomes" id="UP000670776">
    <property type="component" value="Unassembled WGS sequence"/>
</dbReference>
<comment type="caution">
    <text evidence="1">The sequence shown here is derived from an EMBL/GenBank/DDBJ whole genome shotgun (WGS) entry which is preliminary data.</text>
</comment>
<dbReference type="RefSeq" id="WP_209656448.1">
    <property type="nucleotide sequence ID" value="NZ_JAGJCB010000022.1"/>
</dbReference>
<proteinExistence type="predicted"/>
<evidence type="ECO:0000313" key="1">
    <source>
        <dbReference type="EMBL" id="MBP0905431.1"/>
    </source>
</evidence>
<dbReference type="EMBL" id="JAGJCB010000022">
    <property type="protein sequence ID" value="MBP0905431.1"/>
    <property type="molecule type" value="Genomic_DNA"/>
</dbReference>
<reference evidence="1 2" key="1">
    <citation type="submission" date="2021-04" db="EMBL/GenBank/DDBJ databases">
        <title>Mariniflexile gromovii gen. nov., sp. nov., a gliding bacterium isolated from the sea urchin Strongylocentrotus intermedius.</title>
        <authorList>
            <person name="Ko S."/>
            <person name="Le V."/>
            <person name="Ahn C.-Y."/>
            <person name="Oh H.-M."/>
        </authorList>
    </citation>
    <scope>NUCLEOTIDE SEQUENCE [LARGE SCALE GENOMIC DNA]</scope>
    <source>
        <strain evidence="1 2">KCTC 12570</strain>
    </source>
</reference>
<name>A0ABS4BXW4_9FLAO</name>
<sequence length="85" mass="9393">MKKTLMKFVGVLFLGMHGIVISQSIDVVTPDKVEALAVRNNKRLVVFLENASDVKITQNIMVLDNNYSVELPANSLCAFAFDPIP</sequence>
<keyword evidence="2" id="KW-1185">Reference proteome</keyword>
<gene>
    <name evidence="1" type="ORF">J8H85_16475</name>
</gene>
<protein>
    <submittedName>
        <fullName evidence="1">Uncharacterized protein</fullName>
    </submittedName>
</protein>
<evidence type="ECO:0000313" key="2">
    <source>
        <dbReference type="Proteomes" id="UP000670776"/>
    </source>
</evidence>
<organism evidence="1 2">
    <name type="scientific">Mariniflexile gromovii</name>
    <dbReference type="NCBI Taxonomy" id="362523"/>
    <lineage>
        <taxon>Bacteria</taxon>
        <taxon>Pseudomonadati</taxon>
        <taxon>Bacteroidota</taxon>
        <taxon>Flavobacteriia</taxon>
        <taxon>Flavobacteriales</taxon>
        <taxon>Flavobacteriaceae</taxon>
        <taxon>Mariniflexile</taxon>
    </lineage>
</organism>